<dbReference type="PANTHER" id="PTHR28649">
    <property type="entry name" value="PROTEIN REPRIMO-RELATED"/>
    <property type="match status" value="1"/>
</dbReference>
<reference evidence="9" key="1">
    <citation type="submission" date="2023-07" db="EMBL/GenBank/DDBJ databases">
        <authorList>
            <person name="Stuckert A."/>
        </authorList>
    </citation>
    <scope>NUCLEOTIDE SEQUENCE</scope>
</reference>
<keyword evidence="6 8" id="KW-0472">Membrane</keyword>
<accession>A0ABN9MG86</accession>
<evidence type="ECO:0000256" key="6">
    <source>
        <dbReference type="ARBA" id="ARBA00023136"/>
    </source>
</evidence>
<keyword evidence="4 8" id="KW-0812">Transmembrane</keyword>
<comment type="subcellular location">
    <subcellularLocation>
        <location evidence="2">Cytoplasm</location>
    </subcellularLocation>
    <subcellularLocation>
        <location evidence="1">Membrane</location>
        <topology evidence="1">Single-pass membrane protein</topology>
    </subcellularLocation>
</comment>
<proteinExistence type="inferred from homology"/>
<organism evidence="9 10">
    <name type="scientific">Ranitomeya imitator</name>
    <name type="common">mimic poison frog</name>
    <dbReference type="NCBI Taxonomy" id="111125"/>
    <lineage>
        <taxon>Eukaryota</taxon>
        <taxon>Metazoa</taxon>
        <taxon>Chordata</taxon>
        <taxon>Craniata</taxon>
        <taxon>Vertebrata</taxon>
        <taxon>Euteleostomi</taxon>
        <taxon>Amphibia</taxon>
        <taxon>Batrachia</taxon>
        <taxon>Anura</taxon>
        <taxon>Neobatrachia</taxon>
        <taxon>Hyloidea</taxon>
        <taxon>Dendrobatidae</taxon>
        <taxon>Dendrobatinae</taxon>
        <taxon>Ranitomeya</taxon>
    </lineage>
</organism>
<name>A0ABN9MG86_9NEOB</name>
<dbReference type="PANTHER" id="PTHR28649:SF2">
    <property type="entry name" value="PROTEIN REPRIMO"/>
    <property type="match status" value="1"/>
</dbReference>
<evidence type="ECO:0000256" key="3">
    <source>
        <dbReference type="ARBA" id="ARBA00022490"/>
    </source>
</evidence>
<evidence type="ECO:0000256" key="1">
    <source>
        <dbReference type="ARBA" id="ARBA00004167"/>
    </source>
</evidence>
<evidence type="ECO:0000256" key="2">
    <source>
        <dbReference type="ARBA" id="ARBA00004496"/>
    </source>
</evidence>
<evidence type="ECO:0000256" key="4">
    <source>
        <dbReference type="ARBA" id="ARBA00022692"/>
    </source>
</evidence>
<sequence>MKTMVSSYFDDWSMMTTTHRAHMVEQNLDHWVLEASKFGCRSVRTTCLTFRRRTLTFGTMNQTDAVVFLTNSSNVLGNLLGCCTQASVVTDDGFPEPAVDEKNLFVMRVVQIAVMCVLSLTVVFGIFFLGCNLLIKSEGMINFLVKERRPSKEVEAVIVGPY</sequence>
<comment type="caution">
    <text evidence="9">The sequence shown here is derived from an EMBL/GenBank/DDBJ whole genome shotgun (WGS) entry which is preliminary data.</text>
</comment>
<evidence type="ECO:0000313" key="9">
    <source>
        <dbReference type="EMBL" id="CAJ0965810.1"/>
    </source>
</evidence>
<evidence type="ECO:0000256" key="5">
    <source>
        <dbReference type="ARBA" id="ARBA00022989"/>
    </source>
</evidence>
<dbReference type="InterPro" id="IPR043383">
    <property type="entry name" value="Reprimo_fam"/>
</dbReference>
<protein>
    <recommendedName>
        <fullName evidence="11">Reprimo-like protein</fullName>
    </recommendedName>
</protein>
<keyword evidence="3" id="KW-0963">Cytoplasm</keyword>
<dbReference type="Proteomes" id="UP001176940">
    <property type="component" value="Unassembled WGS sequence"/>
</dbReference>
<comment type="similarity">
    <text evidence="7">Belongs to the reprimo family.</text>
</comment>
<dbReference type="EMBL" id="CAUEEQ010069908">
    <property type="protein sequence ID" value="CAJ0965810.1"/>
    <property type="molecule type" value="Genomic_DNA"/>
</dbReference>
<evidence type="ECO:0000256" key="7">
    <source>
        <dbReference type="ARBA" id="ARBA00023772"/>
    </source>
</evidence>
<evidence type="ECO:0008006" key="11">
    <source>
        <dbReference type="Google" id="ProtNLM"/>
    </source>
</evidence>
<feature type="transmembrane region" description="Helical" evidence="8">
    <location>
        <begin position="112"/>
        <end position="135"/>
    </location>
</feature>
<keyword evidence="5 8" id="KW-1133">Transmembrane helix</keyword>
<evidence type="ECO:0000256" key="8">
    <source>
        <dbReference type="SAM" id="Phobius"/>
    </source>
</evidence>
<evidence type="ECO:0000313" key="10">
    <source>
        <dbReference type="Proteomes" id="UP001176940"/>
    </source>
</evidence>
<keyword evidence="10" id="KW-1185">Reference proteome</keyword>
<gene>
    <name evidence="9" type="ORF">RIMI_LOCUS20659889</name>
</gene>